<feature type="domain" description="PDZ" evidence="7">
    <location>
        <begin position="355"/>
        <end position="432"/>
    </location>
</feature>
<dbReference type="FunFam" id="2.30.42.10:FF:000447">
    <property type="match status" value="1"/>
</dbReference>
<dbReference type="RefSeq" id="XP_009515167.1">
    <property type="nucleotide sequence ID" value="XM_009516872.1"/>
</dbReference>
<dbReference type="SMART" id="SM00228">
    <property type="entry name" value="PDZ"/>
    <property type="match status" value="2"/>
</dbReference>
<feature type="region of interest" description="Disordered" evidence="6">
    <location>
        <begin position="1"/>
        <end position="45"/>
    </location>
</feature>
<dbReference type="SUPFAM" id="SSF57863">
    <property type="entry name" value="ArfGap/RecO-like zinc finger"/>
    <property type="match status" value="1"/>
</dbReference>
<dbReference type="PROSITE" id="PS50115">
    <property type="entry name" value="ARFGAP"/>
    <property type="match status" value="1"/>
</dbReference>
<dbReference type="PROSITE" id="PS50106">
    <property type="entry name" value="PDZ"/>
    <property type="match status" value="2"/>
</dbReference>
<dbReference type="Gene3D" id="2.30.42.10">
    <property type="match status" value="2"/>
</dbReference>
<dbReference type="PANTHER" id="PTHR45686">
    <property type="entry name" value="ADP-RIBOSYLATION FACTOR GTPASE ACTIVATING PROTEIN 3, ISOFORM H-RELATED"/>
    <property type="match status" value="1"/>
</dbReference>
<accession>G4YM84</accession>
<dbReference type="SMR" id="G4YM84"/>
<dbReference type="InterPro" id="IPR036034">
    <property type="entry name" value="PDZ_sf"/>
</dbReference>
<evidence type="ECO:0000256" key="2">
    <source>
        <dbReference type="ARBA" id="ARBA00022723"/>
    </source>
</evidence>
<evidence type="ECO:0008006" key="11">
    <source>
        <dbReference type="Google" id="ProtNLM"/>
    </source>
</evidence>
<evidence type="ECO:0000256" key="6">
    <source>
        <dbReference type="SAM" id="MobiDB-lite"/>
    </source>
</evidence>
<organism evidence="9 10">
    <name type="scientific">Phytophthora sojae (strain P6497)</name>
    <name type="common">Soybean stem and root rot agent</name>
    <name type="synonym">Phytophthora megasperma f. sp. glycines</name>
    <dbReference type="NCBI Taxonomy" id="1094619"/>
    <lineage>
        <taxon>Eukaryota</taxon>
        <taxon>Sar</taxon>
        <taxon>Stramenopiles</taxon>
        <taxon>Oomycota</taxon>
        <taxon>Peronosporomycetes</taxon>
        <taxon>Peronosporales</taxon>
        <taxon>Peronosporaceae</taxon>
        <taxon>Phytophthora</taxon>
    </lineage>
</organism>
<dbReference type="STRING" id="1094619.G4YM84"/>
<dbReference type="OMA" id="CPQWAGV"/>
<dbReference type="GO" id="GO:0005096">
    <property type="term" value="F:GTPase activator activity"/>
    <property type="evidence" value="ECO:0007669"/>
    <property type="project" value="UniProtKB-KW"/>
</dbReference>
<dbReference type="SUPFAM" id="SSF50156">
    <property type="entry name" value="PDZ domain-like"/>
    <property type="match status" value="2"/>
</dbReference>
<proteinExistence type="predicted"/>
<keyword evidence="10" id="KW-1185">Reference proteome</keyword>
<gene>
    <name evidence="9" type="ORF">PHYSODRAFT_321607</name>
</gene>
<dbReference type="KEGG" id="psoj:PHYSODRAFT_321607"/>
<dbReference type="InterPro" id="IPR038508">
    <property type="entry name" value="ArfGAP_dom_sf"/>
</dbReference>
<evidence type="ECO:0000256" key="1">
    <source>
        <dbReference type="ARBA" id="ARBA00022468"/>
    </source>
</evidence>
<dbReference type="CDD" id="cd08830">
    <property type="entry name" value="ArfGap_ArfGap1"/>
    <property type="match status" value="1"/>
</dbReference>
<dbReference type="InParanoid" id="G4YM84"/>
<evidence type="ECO:0000313" key="10">
    <source>
        <dbReference type="Proteomes" id="UP000002640"/>
    </source>
</evidence>
<dbReference type="GO" id="GO:0000139">
    <property type="term" value="C:Golgi membrane"/>
    <property type="evidence" value="ECO:0007669"/>
    <property type="project" value="GOC"/>
</dbReference>
<dbReference type="SMART" id="SM00105">
    <property type="entry name" value="ArfGap"/>
    <property type="match status" value="1"/>
</dbReference>
<feature type="domain" description="Arf-GAP" evidence="8">
    <location>
        <begin position="57"/>
        <end position="126"/>
    </location>
</feature>
<keyword evidence="3 5" id="KW-0863">Zinc-finger</keyword>
<evidence type="ECO:0000259" key="8">
    <source>
        <dbReference type="PROSITE" id="PS50115"/>
    </source>
</evidence>
<evidence type="ECO:0000259" key="7">
    <source>
        <dbReference type="PROSITE" id="PS50106"/>
    </source>
</evidence>
<dbReference type="GO" id="GO:0008270">
    <property type="term" value="F:zinc ion binding"/>
    <property type="evidence" value="ECO:0007669"/>
    <property type="project" value="UniProtKB-KW"/>
</dbReference>
<name>G4YM84_PHYSP</name>
<dbReference type="GeneID" id="20644684"/>
<feature type="domain" description="PDZ" evidence="7">
    <location>
        <begin position="250"/>
        <end position="334"/>
    </location>
</feature>
<keyword evidence="1" id="KW-0343">GTPase activation</keyword>
<protein>
    <recommendedName>
        <fullName evidence="11">Arf-GAP domain-containing protein</fullName>
    </recommendedName>
</protein>
<evidence type="ECO:0000313" key="9">
    <source>
        <dbReference type="EMBL" id="EGZ27892.1"/>
    </source>
</evidence>
<evidence type="ECO:0000256" key="3">
    <source>
        <dbReference type="ARBA" id="ARBA00022771"/>
    </source>
</evidence>
<dbReference type="CDD" id="cd00136">
    <property type="entry name" value="PDZ_canonical"/>
    <property type="match status" value="1"/>
</dbReference>
<feature type="region of interest" description="Disordered" evidence="6">
    <location>
        <begin position="190"/>
        <end position="212"/>
    </location>
</feature>
<evidence type="ECO:0000256" key="4">
    <source>
        <dbReference type="ARBA" id="ARBA00022833"/>
    </source>
</evidence>
<dbReference type="PRINTS" id="PR00405">
    <property type="entry name" value="REVINTRACTNG"/>
</dbReference>
<feature type="compositionally biased region" description="Low complexity" evidence="6">
    <location>
        <begin position="9"/>
        <end position="28"/>
    </location>
</feature>
<dbReference type="PANTHER" id="PTHR45686:SF4">
    <property type="entry name" value="ADP-RIBOSYLATION FACTOR GTPASE ACTIVATING PROTEIN 3, ISOFORM H"/>
    <property type="match status" value="1"/>
</dbReference>
<dbReference type="GO" id="GO:0048205">
    <property type="term" value="P:COPI coating of Golgi vesicle"/>
    <property type="evidence" value="ECO:0007669"/>
    <property type="project" value="TreeGrafter"/>
</dbReference>
<dbReference type="InterPro" id="IPR037278">
    <property type="entry name" value="ARFGAP/RecO"/>
</dbReference>
<keyword evidence="2" id="KW-0479">Metal-binding</keyword>
<keyword evidence="4" id="KW-0862">Zinc</keyword>
<evidence type="ECO:0000256" key="5">
    <source>
        <dbReference type="PROSITE-ProRule" id="PRU00288"/>
    </source>
</evidence>
<reference evidence="9 10" key="1">
    <citation type="journal article" date="2006" name="Science">
        <title>Phytophthora genome sequences uncover evolutionary origins and mechanisms of pathogenesis.</title>
        <authorList>
            <person name="Tyler B.M."/>
            <person name="Tripathy S."/>
            <person name="Zhang X."/>
            <person name="Dehal P."/>
            <person name="Jiang R.H."/>
            <person name="Aerts A."/>
            <person name="Arredondo F.D."/>
            <person name="Baxter L."/>
            <person name="Bensasson D."/>
            <person name="Beynon J.L."/>
            <person name="Chapman J."/>
            <person name="Damasceno C.M."/>
            <person name="Dorrance A.E."/>
            <person name="Dou D."/>
            <person name="Dickerman A.W."/>
            <person name="Dubchak I.L."/>
            <person name="Garbelotto M."/>
            <person name="Gijzen M."/>
            <person name="Gordon S.G."/>
            <person name="Govers F."/>
            <person name="Grunwald N.J."/>
            <person name="Huang W."/>
            <person name="Ivors K.L."/>
            <person name="Jones R.W."/>
            <person name="Kamoun S."/>
            <person name="Krampis K."/>
            <person name="Lamour K.H."/>
            <person name="Lee M.K."/>
            <person name="McDonald W.H."/>
            <person name="Medina M."/>
            <person name="Meijer H.J."/>
            <person name="Nordberg E.K."/>
            <person name="Maclean D.J."/>
            <person name="Ospina-Giraldo M.D."/>
            <person name="Morris P.F."/>
            <person name="Phuntumart V."/>
            <person name="Putnam N.H."/>
            <person name="Rash S."/>
            <person name="Rose J.K."/>
            <person name="Sakihama Y."/>
            <person name="Salamov A.A."/>
            <person name="Savidor A."/>
            <person name="Scheuring C.F."/>
            <person name="Smith B.M."/>
            <person name="Sobral B.W."/>
            <person name="Terry A."/>
            <person name="Torto-Alalibo T.A."/>
            <person name="Win J."/>
            <person name="Xu Z."/>
            <person name="Zhang H."/>
            <person name="Grigoriev I.V."/>
            <person name="Rokhsar D.S."/>
            <person name="Boore J.L."/>
        </authorList>
    </citation>
    <scope>NUCLEOTIDE SEQUENCE [LARGE SCALE GENOMIC DNA]</scope>
    <source>
        <strain evidence="9 10">P6497</strain>
    </source>
</reference>
<dbReference type="Gene3D" id="1.10.220.150">
    <property type="entry name" value="Arf GTPase activating protein"/>
    <property type="match status" value="1"/>
</dbReference>
<dbReference type="EMBL" id="JH159151">
    <property type="protein sequence ID" value="EGZ27892.1"/>
    <property type="molecule type" value="Genomic_DNA"/>
</dbReference>
<sequence length="440" mass="46747">MTLLKDDAPASPASSDCSSATSSTDSSSMVGAAGSKRGVMPEPTPMVRLSPATEVAIRLLPGNDRCVDCKAICPQWAGVSFGVLLCLACAGKHRSLGVQTSFVKSLVMDAWSASEVRALELGGNAKWIAVCAGTGISDLPMVEKYASGVAKAYKSRVQLAAAKDPSVECAFTATSFLSMLAGIASPTVEENPVPTVKEDPASSPTLVAKTLSPDEPVDGTTVKCTTCCSMVPLDQLNSHSKACTVTASRAVEWRKYERKIGAPGEPLGFTLAKAKSGYAEVSRVLPGGAAERANVIVGSLLIGLNSVKNLKFDEVVDTLRTQPRPVLFHFVFRSQMAPEGSKTVISSVPEPRTVEINVTLHDKEELGCSLSANEFNCVVRSVDQDCIARRHGILVGSRVVAVNGRKYLKPKELIREICTAQRPIKITVHRVEGLMRGWSS</sequence>
<dbReference type="Proteomes" id="UP000002640">
    <property type="component" value="Unassembled WGS sequence"/>
</dbReference>
<dbReference type="InterPro" id="IPR001164">
    <property type="entry name" value="ArfGAP_dom"/>
</dbReference>
<dbReference type="AlphaFoldDB" id="G4YM84"/>
<dbReference type="Pfam" id="PF01412">
    <property type="entry name" value="ArfGap"/>
    <property type="match status" value="1"/>
</dbReference>
<dbReference type="InterPro" id="IPR001478">
    <property type="entry name" value="PDZ"/>
</dbReference>